<evidence type="ECO:0000313" key="5">
    <source>
        <dbReference type="Proteomes" id="UP000435112"/>
    </source>
</evidence>
<evidence type="ECO:0000313" key="4">
    <source>
        <dbReference type="Proteomes" id="UP000434957"/>
    </source>
</evidence>
<protein>
    <recommendedName>
        <fullName evidence="6">RNase H type-1 domain-containing protein</fullName>
    </recommendedName>
</protein>
<feature type="compositionally biased region" description="Basic and acidic residues" evidence="1">
    <location>
        <begin position="214"/>
        <end position="224"/>
    </location>
</feature>
<reference evidence="3 4" key="1">
    <citation type="submission" date="2018-08" db="EMBL/GenBank/DDBJ databases">
        <title>Genomic investigation of the strawberry pathogen Phytophthora fragariae indicates pathogenicity is determined by transcriptional variation in three key races.</title>
        <authorList>
            <person name="Adams T.M."/>
            <person name="Armitage A.D."/>
            <person name="Sobczyk M.K."/>
            <person name="Bates H.J."/>
            <person name="Dunwell J.M."/>
            <person name="Nellist C.F."/>
            <person name="Harrison R.J."/>
        </authorList>
    </citation>
    <scope>NUCLEOTIDE SEQUENCE [LARGE SCALE GENOMIC DNA]</scope>
    <source>
        <strain evidence="2 5">SCRP324</strain>
        <strain evidence="3 4">SCRP333</strain>
    </source>
</reference>
<sequence>MNHGVAAALDRGITGLIIVGDSWLAIQQSMAVVACKKDMLQVELVRHKALTKHLGSTRYLHVLRTYNASADALATEALEAKAGRVILSADRKPELQVLNGIQEVLYVDRDSAKADEATPNIAVETRNQAHRVHFEEDETQNSTEDNLAEENSADEPRETLETDETTEEPQKGQENEYEASYQTPEARQVVDPAVAAAEQGGTPRAQDVDPVTVEAERRNRISKA</sequence>
<keyword evidence="4" id="KW-1185">Reference proteome</keyword>
<name>A0A6A4CEZ2_9STRA</name>
<dbReference type="OrthoDB" id="96218at2759"/>
<organism evidence="3 4">
    <name type="scientific">Phytophthora rubi</name>
    <dbReference type="NCBI Taxonomy" id="129364"/>
    <lineage>
        <taxon>Eukaryota</taxon>
        <taxon>Sar</taxon>
        <taxon>Stramenopiles</taxon>
        <taxon>Oomycota</taxon>
        <taxon>Peronosporomycetes</taxon>
        <taxon>Peronosporales</taxon>
        <taxon>Peronosporaceae</taxon>
        <taxon>Phytophthora</taxon>
    </lineage>
</organism>
<dbReference type="Proteomes" id="UP000434957">
    <property type="component" value="Unassembled WGS sequence"/>
</dbReference>
<dbReference type="Gene3D" id="3.30.420.10">
    <property type="entry name" value="Ribonuclease H-like superfamily/Ribonuclease H"/>
    <property type="match status" value="1"/>
</dbReference>
<comment type="caution">
    <text evidence="3">The sequence shown here is derived from an EMBL/GenBank/DDBJ whole genome shotgun (WGS) entry which is preliminary data.</text>
</comment>
<dbReference type="Proteomes" id="UP000435112">
    <property type="component" value="Unassembled WGS sequence"/>
</dbReference>
<dbReference type="InterPro" id="IPR036397">
    <property type="entry name" value="RNaseH_sf"/>
</dbReference>
<evidence type="ECO:0000256" key="1">
    <source>
        <dbReference type="SAM" id="MobiDB-lite"/>
    </source>
</evidence>
<gene>
    <name evidence="2" type="ORF">PR002_g25313</name>
    <name evidence="3" type="ORF">PR003_g25343</name>
</gene>
<dbReference type="AlphaFoldDB" id="A0A6A4CEZ2"/>
<evidence type="ECO:0000313" key="2">
    <source>
        <dbReference type="EMBL" id="KAE8976429.1"/>
    </source>
</evidence>
<dbReference type="EMBL" id="QXFU01003313">
    <property type="protein sequence ID" value="KAE8976429.1"/>
    <property type="molecule type" value="Genomic_DNA"/>
</dbReference>
<dbReference type="EMBL" id="QXFT01003021">
    <property type="protein sequence ID" value="KAE9290247.1"/>
    <property type="molecule type" value="Genomic_DNA"/>
</dbReference>
<evidence type="ECO:0000313" key="3">
    <source>
        <dbReference type="EMBL" id="KAE9290247.1"/>
    </source>
</evidence>
<proteinExistence type="predicted"/>
<accession>A0A6A4CEZ2</accession>
<feature type="region of interest" description="Disordered" evidence="1">
    <location>
        <begin position="116"/>
        <end position="224"/>
    </location>
</feature>
<evidence type="ECO:0008006" key="6">
    <source>
        <dbReference type="Google" id="ProtNLM"/>
    </source>
</evidence>
<dbReference type="GO" id="GO:0003676">
    <property type="term" value="F:nucleic acid binding"/>
    <property type="evidence" value="ECO:0007669"/>
    <property type="project" value="InterPro"/>
</dbReference>